<dbReference type="EMBL" id="CAJVCH010168939">
    <property type="protein sequence ID" value="CAG7728815.1"/>
    <property type="molecule type" value="Genomic_DNA"/>
</dbReference>
<comment type="caution">
    <text evidence="1">The sequence shown here is derived from an EMBL/GenBank/DDBJ whole genome shotgun (WGS) entry which is preliminary data.</text>
</comment>
<reference evidence="1" key="1">
    <citation type="submission" date="2021-06" db="EMBL/GenBank/DDBJ databases">
        <authorList>
            <person name="Hodson N. C."/>
            <person name="Mongue J. A."/>
            <person name="Jaron S. K."/>
        </authorList>
    </citation>
    <scope>NUCLEOTIDE SEQUENCE</scope>
</reference>
<evidence type="ECO:0000313" key="1">
    <source>
        <dbReference type="EMBL" id="CAG7728815.1"/>
    </source>
</evidence>
<keyword evidence="2" id="KW-1185">Reference proteome</keyword>
<protein>
    <submittedName>
        <fullName evidence="1">Uncharacterized protein</fullName>
    </submittedName>
</protein>
<organism evidence="1 2">
    <name type="scientific">Allacma fusca</name>
    <dbReference type="NCBI Taxonomy" id="39272"/>
    <lineage>
        <taxon>Eukaryota</taxon>
        <taxon>Metazoa</taxon>
        <taxon>Ecdysozoa</taxon>
        <taxon>Arthropoda</taxon>
        <taxon>Hexapoda</taxon>
        <taxon>Collembola</taxon>
        <taxon>Symphypleona</taxon>
        <taxon>Sminthuridae</taxon>
        <taxon>Allacma</taxon>
    </lineage>
</organism>
<dbReference type="Proteomes" id="UP000708208">
    <property type="component" value="Unassembled WGS sequence"/>
</dbReference>
<evidence type="ECO:0000313" key="2">
    <source>
        <dbReference type="Proteomes" id="UP000708208"/>
    </source>
</evidence>
<sequence length="32" mass="3556">LETCYTATLLINLRQETVSKKSTSPLKKSNTS</sequence>
<gene>
    <name evidence="1" type="ORF">AFUS01_LOCUS17571</name>
</gene>
<name>A0A8J2KMW1_9HEXA</name>
<dbReference type="AlphaFoldDB" id="A0A8J2KMW1"/>
<accession>A0A8J2KMW1</accession>
<feature type="non-terminal residue" evidence="1">
    <location>
        <position position="1"/>
    </location>
</feature>
<proteinExistence type="predicted"/>